<evidence type="ECO:0000313" key="2">
    <source>
        <dbReference type="Proteomes" id="UP000499080"/>
    </source>
</evidence>
<reference evidence="1 2" key="1">
    <citation type="journal article" date="2019" name="Sci. Rep.">
        <title>Orb-weaving spider Araneus ventricosus genome elucidates the spidroin gene catalogue.</title>
        <authorList>
            <person name="Kono N."/>
            <person name="Nakamura H."/>
            <person name="Ohtoshi R."/>
            <person name="Moran D.A.P."/>
            <person name="Shinohara A."/>
            <person name="Yoshida Y."/>
            <person name="Fujiwara M."/>
            <person name="Mori M."/>
            <person name="Tomita M."/>
            <person name="Arakawa K."/>
        </authorList>
    </citation>
    <scope>NUCLEOTIDE SEQUENCE [LARGE SCALE GENOMIC DNA]</scope>
</reference>
<keyword evidence="2" id="KW-1185">Reference proteome</keyword>
<sequence length="94" mass="10691">METFGIDAVSHLRVKYKGRREEIKRAKTIDYWNTLGDFTTSLHIENRNLPLFPSSSKGSSILQTKECSNKSKISMRKRAKIGSAVEFTINKGNK</sequence>
<organism evidence="1 2">
    <name type="scientific">Araneus ventricosus</name>
    <name type="common">Orbweaver spider</name>
    <name type="synonym">Epeira ventricosa</name>
    <dbReference type="NCBI Taxonomy" id="182803"/>
    <lineage>
        <taxon>Eukaryota</taxon>
        <taxon>Metazoa</taxon>
        <taxon>Ecdysozoa</taxon>
        <taxon>Arthropoda</taxon>
        <taxon>Chelicerata</taxon>
        <taxon>Arachnida</taxon>
        <taxon>Araneae</taxon>
        <taxon>Araneomorphae</taxon>
        <taxon>Entelegynae</taxon>
        <taxon>Araneoidea</taxon>
        <taxon>Araneidae</taxon>
        <taxon>Araneus</taxon>
    </lineage>
</organism>
<gene>
    <name evidence="1" type="ORF">AVEN_12574_1</name>
</gene>
<accession>A0A4Y2AAQ9</accession>
<comment type="caution">
    <text evidence="1">The sequence shown here is derived from an EMBL/GenBank/DDBJ whole genome shotgun (WGS) entry which is preliminary data.</text>
</comment>
<dbReference type="EMBL" id="BGPR01000011">
    <property type="protein sequence ID" value="GBL76892.1"/>
    <property type="molecule type" value="Genomic_DNA"/>
</dbReference>
<dbReference type="Proteomes" id="UP000499080">
    <property type="component" value="Unassembled WGS sequence"/>
</dbReference>
<proteinExistence type="predicted"/>
<dbReference type="AlphaFoldDB" id="A0A4Y2AAQ9"/>
<protein>
    <submittedName>
        <fullName evidence="1">Uncharacterized protein</fullName>
    </submittedName>
</protein>
<name>A0A4Y2AAQ9_ARAVE</name>
<evidence type="ECO:0000313" key="1">
    <source>
        <dbReference type="EMBL" id="GBL76892.1"/>
    </source>
</evidence>